<name>A0A369W4E7_9HYPH</name>
<protein>
    <submittedName>
        <fullName evidence="1">Nuclear transport factor 2 family protein</fullName>
    </submittedName>
</protein>
<dbReference type="OrthoDB" id="667202at2"/>
<organism evidence="1 2">
    <name type="scientific">Pelagibacterium lacus</name>
    <dbReference type="NCBI Taxonomy" id="2282655"/>
    <lineage>
        <taxon>Bacteria</taxon>
        <taxon>Pseudomonadati</taxon>
        <taxon>Pseudomonadota</taxon>
        <taxon>Alphaproteobacteria</taxon>
        <taxon>Hyphomicrobiales</taxon>
        <taxon>Devosiaceae</taxon>
        <taxon>Pelagibacterium</taxon>
    </lineage>
</organism>
<gene>
    <name evidence="1" type="ORF">DVH29_06385</name>
</gene>
<proteinExistence type="predicted"/>
<accession>A0A369W4E7</accession>
<dbReference type="RefSeq" id="WP_114645336.1">
    <property type="nucleotide sequence ID" value="NZ_QQNH01000006.1"/>
</dbReference>
<evidence type="ECO:0000313" key="2">
    <source>
        <dbReference type="Proteomes" id="UP000253759"/>
    </source>
</evidence>
<dbReference type="AlphaFoldDB" id="A0A369W4E7"/>
<evidence type="ECO:0000313" key="1">
    <source>
        <dbReference type="EMBL" id="RDE09428.1"/>
    </source>
</evidence>
<reference evidence="2" key="1">
    <citation type="submission" date="2018-07" db="EMBL/GenBank/DDBJ databases">
        <authorList>
            <person name="Liu B.-T."/>
            <person name="Du Z."/>
        </authorList>
    </citation>
    <scope>NUCLEOTIDE SEQUENCE [LARGE SCALE GENOMIC DNA]</scope>
    <source>
        <strain evidence="2">XYN52</strain>
    </source>
</reference>
<comment type="caution">
    <text evidence="1">The sequence shown here is derived from an EMBL/GenBank/DDBJ whole genome shotgun (WGS) entry which is preliminary data.</text>
</comment>
<keyword evidence="2" id="KW-1185">Reference proteome</keyword>
<dbReference type="Proteomes" id="UP000253759">
    <property type="component" value="Unassembled WGS sequence"/>
</dbReference>
<sequence>MEAIIRALFERYERFFNQSLAGQPDAGERTALYATEFIAASPLGVMAGKNDERFGETMLQGYEHYRRIGTREMRIRHLRLSPIDALHCVAHVAWTATYARDDLPETSIDFEVHYLVQVREGDAKVFGWISGDEEALLRERGIV</sequence>
<dbReference type="EMBL" id="QQNH01000006">
    <property type="protein sequence ID" value="RDE09428.1"/>
    <property type="molecule type" value="Genomic_DNA"/>
</dbReference>